<organism evidence="5 6">
    <name type="scientific">Pantherophis guttatus</name>
    <name type="common">Corn snake</name>
    <name type="synonym">Elaphe guttata</name>
    <dbReference type="NCBI Taxonomy" id="94885"/>
    <lineage>
        <taxon>Eukaryota</taxon>
        <taxon>Metazoa</taxon>
        <taxon>Chordata</taxon>
        <taxon>Craniata</taxon>
        <taxon>Vertebrata</taxon>
        <taxon>Euteleostomi</taxon>
        <taxon>Lepidosauria</taxon>
        <taxon>Squamata</taxon>
        <taxon>Bifurcata</taxon>
        <taxon>Unidentata</taxon>
        <taxon>Episquamata</taxon>
        <taxon>Toxicofera</taxon>
        <taxon>Serpentes</taxon>
        <taxon>Colubroidea</taxon>
        <taxon>Colubridae</taxon>
        <taxon>Colubrinae</taxon>
        <taxon>Pantherophis</taxon>
    </lineage>
</organism>
<dbReference type="InParanoid" id="A0A6P9BKV4"/>
<feature type="compositionally biased region" description="Basic and acidic residues" evidence="1">
    <location>
        <begin position="279"/>
        <end position="291"/>
    </location>
</feature>
<dbReference type="GeneID" id="117664085"/>
<dbReference type="PROSITE" id="PS50835">
    <property type="entry name" value="IG_LIKE"/>
    <property type="match status" value="1"/>
</dbReference>
<keyword evidence="3" id="KW-0732">Signal</keyword>
<dbReference type="InterPro" id="IPR036179">
    <property type="entry name" value="Ig-like_dom_sf"/>
</dbReference>
<dbReference type="Proteomes" id="UP001652622">
    <property type="component" value="Unplaced"/>
</dbReference>
<dbReference type="InterPro" id="IPR007110">
    <property type="entry name" value="Ig-like_dom"/>
</dbReference>
<evidence type="ECO:0000256" key="2">
    <source>
        <dbReference type="SAM" id="Phobius"/>
    </source>
</evidence>
<evidence type="ECO:0000256" key="1">
    <source>
        <dbReference type="SAM" id="MobiDB-lite"/>
    </source>
</evidence>
<name>A0A6P9BKV4_PANGU</name>
<evidence type="ECO:0000256" key="3">
    <source>
        <dbReference type="SAM" id="SignalP"/>
    </source>
</evidence>
<gene>
    <name evidence="6" type="primary">LOC117664085</name>
</gene>
<keyword evidence="2" id="KW-1133">Transmembrane helix</keyword>
<protein>
    <submittedName>
        <fullName evidence="6">Uncharacterized protein LOC117664085</fullName>
    </submittedName>
</protein>
<evidence type="ECO:0000313" key="5">
    <source>
        <dbReference type="Proteomes" id="UP001652622"/>
    </source>
</evidence>
<accession>A0A6P9BKV4</accession>
<feature type="chain" id="PRO_5046961085" evidence="3">
    <location>
        <begin position="34"/>
        <end position="318"/>
    </location>
</feature>
<dbReference type="AlphaFoldDB" id="A0A6P9BKV4"/>
<evidence type="ECO:0000259" key="4">
    <source>
        <dbReference type="PROSITE" id="PS50835"/>
    </source>
</evidence>
<keyword evidence="2" id="KW-0472">Membrane</keyword>
<feature type="signal peptide" evidence="3">
    <location>
        <begin position="1"/>
        <end position="33"/>
    </location>
</feature>
<keyword evidence="2" id="KW-0812">Transmembrane</keyword>
<feature type="region of interest" description="Disordered" evidence="1">
    <location>
        <begin position="264"/>
        <end position="295"/>
    </location>
</feature>
<keyword evidence="5" id="KW-1185">Reference proteome</keyword>
<dbReference type="RefSeq" id="XP_034270734.2">
    <property type="nucleotide sequence ID" value="XM_034414843.2"/>
</dbReference>
<feature type="transmembrane region" description="Helical" evidence="2">
    <location>
        <begin position="177"/>
        <end position="202"/>
    </location>
</feature>
<sequence>MQYKKMFKMDFSFSFFLPCMLMILTIISGNTCAANNLITHNNFSETPVSQYNQSGKGDINCEHTCDKVICLKDDERKCLGNDTSFLCVCDLLPTVHIHCLPNGKISLLCEIGGQFNGNVHWTLNGNPVSDGCIKENGTKIILEKGKRGKYVCQRGNHCKSSPVEMTCDNGDLLQHPLFLYVLTACGGGAVLLAVTASLITCCCMKTKHNFVRVPVEDEKDEGITMSAISSERPNPPPNGDHCEVTDVLVDSTPNTSAQICETFKPDHKEDPNPSVGPEVKSECRREEKEGTETEFQEDTIDNAAQEVIDDCFPDPIDA</sequence>
<proteinExistence type="predicted"/>
<reference evidence="6" key="1">
    <citation type="submission" date="2025-08" db="UniProtKB">
        <authorList>
            <consortium name="RefSeq"/>
        </authorList>
    </citation>
    <scope>IDENTIFICATION</scope>
    <source>
        <tissue evidence="6">Blood</tissue>
    </source>
</reference>
<dbReference type="KEGG" id="pgut:117664085"/>
<feature type="domain" description="Ig-like" evidence="4">
    <location>
        <begin position="93"/>
        <end position="166"/>
    </location>
</feature>
<evidence type="ECO:0000313" key="6">
    <source>
        <dbReference type="RefSeq" id="XP_034270734.2"/>
    </source>
</evidence>
<dbReference type="SUPFAM" id="SSF48726">
    <property type="entry name" value="Immunoglobulin"/>
    <property type="match status" value="1"/>
</dbReference>